<dbReference type="SUPFAM" id="SSF55961">
    <property type="entry name" value="Bet v1-like"/>
    <property type="match status" value="1"/>
</dbReference>
<proteinExistence type="predicted"/>
<dbReference type="EMBL" id="JABACI010000005">
    <property type="protein sequence ID" value="NLP85753.1"/>
    <property type="molecule type" value="Genomic_DNA"/>
</dbReference>
<sequence>MSRNARELRCSPEDVFEVLGDGWLYPSWVVGASRMREVDESWPMAGAELHHSVGVWPVLIDDKTVVEEFIPARRMVMRARGWPLGEARVTLDVKPRGDGCVVRIQEEAVAGPGRLIPAPLLDVPLAWRNAETLHRLAYLAEGRGSRTSGETTAEEEIDAAGEGGTSET</sequence>
<dbReference type="Pfam" id="PF10604">
    <property type="entry name" value="Polyketide_cyc2"/>
    <property type="match status" value="1"/>
</dbReference>
<organism evidence="2 3">
    <name type="scientific">Microbacterium salsuginis</name>
    <dbReference type="NCBI Taxonomy" id="2722803"/>
    <lineage>
        <taxon>Bacteria</taxon>
        <taxon>Bacillati</taxon>
        <taxon>Actinomycetota</taxon>
        <taxon>Actinomycetes</taxon>
        <taxon>Micrococcales</taxon>
        <taxon>Microbacteriaceae</taxon>
        <taxon>Microbacterium</taxon>
    </lineage>
</organism>
<evidence type="ECO:0000313" key="3">
    <source>
        <dbReference type="Proteomes" id="UP001429745"/>
    </source>
</evidence>
<accession>A0ABX1KFB5</accession>
<evidence type="ECO:0000313" key="2">
    <source>
        <dbReference type="EMBL" id="NLP85753.1"/>
    </source>
</evidence>
<dbReference type="RefSeq" id="WP_168914222.1">
    <property type="nucleotide sequence ID" value="NZ_JABACI010000005.1"/>
</dbReference>
<protein>
    <submittedName>
        <fullName evidence="2">SRPBCC family protein</fullName>
    </submittedName>
</protein>
<name>A0ABX1KFB5_9MICO</name>
<dbReference type="CDD" id="cd07812">
    <property type="entry name" value="SRPBCC"/>
    <property type="match status" value="1"/>
</dbReference>
<evidence type="ECO:0000256" key="1">
    <source>
        <dbReference type="SAM" id="MobiDB-lite"/>
    </source>
</evidence>
<dbReference type="InterPro" id="IPR019587">
    <property type="entry name" value="Polyketide_cyclase/dehydratase"/>
</dbReference>
<keyword evidence="3" id="KW-1185">Reference proteome</keyword>
<gene>
    <name evidence="2" type="ORF">HF576_18110</name>
</gene>
<dbReference type="Gene3D" id="3.30.530.20">
    <property type="match status" value="1"/>
</dbReference>
<dbReference type="InterPro" id="IPR023393">
    <property type="entry name" value="START-like_dom_sf"/>
</dbReference>
<feature type="region of interest" description="Disordered" evidence="1">
    <location>
        <begin position="143"/>
        <end position="168"/>
    </location>
</feature>
<comment type="caution">
    <text evidence="2">The sequence shown here is derived from an EMBL/GenBank/DDBJ whole genome shotgun (WGS) entry which is preliminary data.</text>
</comment>
<dbReference type="Proteomes" id="UP001429745">
    <property type="component" value="Unassembled WGS sequence"/>
</dbReference>
<reference evidence="2 3" key="1">
    <citation type="submission" date="2020-04" db="EMBL/GenBank/DDBJ databases">
        <title>CFH 90308 Microbacterium sp.</title>
        <authorList>
            <person name="Nie G."/>
            <person name="Ming H."/>
            <person name="Xia T."/>
        </authorList>
    </citation>
    <scope>NUCLEOTIDE SEQUENCE [LARGE SCALE GENOMIC DNA]</scope>
    <source>
        <strain evidence="2 3">CFH 90308</strain>
    </source>
</reference>